<feature type="region of interest" description="Disordered" evidence="1">
    <location>
        <begin position="67"/>
        <end position="86"/>
    </location>
</feature>
<proteinExistence type="predicted"/>
<feature type="compositionally biased region" description="Pro residues" evidence="1">
    <location>
        <begin position="75"/>
        <end position="85"/>
    </location>
</feature>
<keyword evidence="3" id="KW-1185">Reference proteome</keyword>
<dbReference type="Proteomes" id="UP001497444">
    <property type="component" value="Chromosome 4"/>
</dbReference>
<reference evidence="2" key="1">
    <citation type="submission" date="2024-02" db="EMBL/GenBank/DDBJ databases">
        <authorList>
            <consortium name="ELIXIR-Norway"/>
            <consortium name="Elixir Norway"/>
        </authorList>
    </citation>
    <scope>NUCLEOTIDE SEQUENCE</scope>
</reference>
<evidence type="ECO:0000313" key="2">
    <source>
        <dbReference type="EMBL" id="CAK9272446.1"/>
    </source>
</evidence>
<evidence type="ECO:0000256" key="1">
    <source>
        <dbReference type="SAM" id="MobiDB-lite"/>
    </source>
</evidence>
<organism evidence="2 3">
    <name type="scientific">Sphagnum jensenii</name>
    <dbReference type="NCBI Taxonomy" id="128206"/>
    <lineage>
        <taxon>Eukaryota</taxon>
        <taxon>Viridiplantae</taxon>
        <taxon>Streptophyta</taxon>
        <taxon>Embryophyta</taxon>
        <taxon>Bryophyta</taxon>
        <taxon>Sphagnophytina</taxon>
        <taxon>Sphagnopsida</taxon>
        <taxon>Sphagnales</taxon>
        <taxon>Sphagnaceae</taxon>
        <taxon>Sphagnum</taxon>
    </lineage>
</organism>
<accession>A0ABP0X1Z3</accession>
<dbReference type="EMBL" id="OZ020099">
    <property type="protein sequence ID" value="CAK9272446.1"/>
    <property type="molecule type" value="Genomic_DNA"/>
</dbReference>
<protein>
    <submittedName>
        <fullName evidence="2">Uncharacterized protein</fullName>
    </submittedName>
</protein>
<gene>
    <name evidence="2" type="ORF">CSSPJE1EN1_LOCUS17924</name>
</gene>
<name>A0ABP0X1Z3_9BRYO</name>
<feature type="region of interest" description="Disordered" evidence="1">
    <location>
        <begin position="1"/>
        <end position="20"/>
    </location>
</feature>
<sequence>MPDVAFDVRGQEARGSMDSKRRTVVDPKVLMVGFVTPGTDMTEVAMTQAPGMTVPNSSPSPVIIPPPQKESVAPVPFPVPSPNQGPPVEIEFLSTGVEAIIL</sequence>
<evidence type="ECO:0000313" key="3">
    <source>
        <dbReference type="Proteomes" id="UP001497444"/>
    </source>
</evidence>
<feature type="compositionally biased region" description="Basic and acidic residues" evidence="1">
    <location>
        <begin position="9"/>
        <end position="20"/>
    </location>
</feature>